<name>A0ABM6LHS7_9BACI</name>
<reference evidence="3 4" key="1">
    <citation type="submission" date="2017-06" db="EMBL/GenBank/DDBJ databases">
        <title>Genome sequence of Bacillus sonorensis strain SRCM101395.</title>
        <authorList>
            <person name="Cho S.H."/>
        </authorList>
    </citation>
    <scope>NUCLEOTIDE SEQUENCE [LARGE SCALE GENOMIC DNA]</scope>
    <source>
        <strain evidence="3 4">SRCM101395</strain>
    </source>
</reference>
<dbReference type="EMBL" id="CP021920">
    <property type="protein sequence ID" value="ASB88674.1"/>
    <property type="molecule type" value="Genomic_DNA"/>
</dbReference>
<feature type="domain" description="CAAX prenyl protease 2/Lysostaphin resistance protein A-like" evidence="2">
    <location>
        <begin position="99"/>
        <end position="181"/>
    </location>
</feature>
<dbReference type="Proteomes" id="UP000196877">
    <property type="component" value="Chromosome"/>
</dbReference>
<proteinExistence type="predicted"/>
<sequence length="214" mass="24766">MLKKQSDIIRRLSDGEMLKQLYFSQLLMLCTAILMGVFLFDDTGSFFSLWNGYDLRILTYGVPLAVFVIIIDLAVMKWVPEHMYDDEGINEKLFRSRSYPHILVLTLFIAFTEEILFRGVIQTHFGIWTASIIFALLHFRYLRKWLLFVMVVSISFLLGISFLATNNLFIPVTAHFLIDAVFAFQIRFQHVRRSLHDGDVKDREEEKGAGKGSG</sequence>
<keyword evidence="4" id="KW-1185">Reference proteome</keyword>
<feature type="transmembrane region" description="Helical" evidence="1">
    <location>
        <begin position="123"/>
        <end position="139"/>
    </location>
</feature>
<dbReference type="Pfam" id="PF02517">
    <property type="entry name" value="Rce1-like"/>
    <property type="match status" value="1"/>
</dbReference>
<organism evidence="3 4">
    <name type="scientific">Bacillus sonorensis</name>
    <dbReference type="NCBI Taxonomy" id="119858"/>
    <lineage>
        <taxon>Bacteria</taxon>
        <taxon>Bacillati</taxon>
        <taxon>Bacillota</taxon>
        <taxon>Bacilli</taxon>
        <taxon>Bacillales</taxon>
        <taxon>Bacillaceae</taxon>
        <taxon>Bacillus</taxon>
    </lineage>
</organism>
<feature type="transmembrane region" description="Helical" evidence="1">
    <location>
        <begin position="21"/>
        <end position="40"/>
    </location>
</feature>
<dbReference type="InterPro" id="IPR003675">
    <property type="entry name" value="Rce1/LyrA-like_dom"/>
</dbReference>
<protein>
    <recommendedName>
        <fullName evidence="2">CAAX prenyl protease 2/Lysostaphin resistance protein A-like domain-containing protein</fullName>
    </recommendedName>
</protein>
<feature type="transmembrane region" description="Helical" evidence="1">
    <location>
        <begin position="146"/>
        <end position="163"/>
    </location>
</feature>
<evidence type="ECO:0000259" key="2">
    <source>
        <dbReference type="Pfam" id="PF02517"/>
    </source>
</evidence>
<gene>
    <name evidence="3" type="ORF">S101395_02166</name>
</gene>
<accession>A0ABM6LHS7</accession>
<keyword evidence="1" id="KW-1133">Transmembrane helix</keyword>
<evidence type="ECO:0000313" key="4">
    <source>
        <dbReference type="Proteomes" id="UP000196877"/>
    </source>
</evidence>
<evidence type="ECO:0000256" key="1">
    <source>
        <dbReference type="SAM" id="Phobius"/>
    </source>
</evidence>
<keyword evidence="1" id="KW-0812">Transmembrane</keyword>
<feature type="transmembrane region" description="Helical" evidence="1">
    <location>
        <begin position="60"/>
        <end position="79"/>
    </location>
</feature>
<evidence type="ECO:0000313" key="3">
    <source>
        <dbReference type="EMBL" id="ASB88674.1"/>
    </source>
</evidence>
<dbReference type="RefSeq" id="WP_006636437.1">
    <property type="nucleotide sequence ID" value="NZ_BORD01000005.1"/>
</dbReference>
<feature type="transmembrane region" description="Helical" evidence="1">
    <location>
        <begin position="169"/>
        <end position="186"/>
    </location>
</feature>
<keyword evidence="1" id="KW-0472">Membrane</keyword>
<feature type="transmembrane region" description="Helical" evidence="1">
    <location>
        <begin position="99"/>
        <end position="117"/>
    </location>
</feature>
<dbReference type="GeneID" id="92853886"/>